<dbReference type="SUPFAM" id="SSF48239">
    <property type="entry name" value="Terpenoid cyclases/Protein prenyltransferases"/>
    <property type="match status" value="1"/>
</dbReference>
<dbReference type="Gene3D" id="1.50.10.20">
    <property type="match status" value="1"/>
</dbReference>
<dbReference type="InterPro" id="IPR050473">
    <property type="entry name" value="A2M/Complement_sys"/>
</dbReference>
<comment type="caution">
    <text evidence="2">The sequence shown here is derived from an EMBL/GenBank/DDBJ whole genome shotgun (WGS) entry which is preliminary data.</text>
</comment>
<dbReference type="GO" id="GO:0005615">
    <property type="term" value="C:extracellular space"/>
    <property type="evidence" value="ECO:0007669"/>
    <property type="project" value="InterPro"/>
</dbReference>
<protein>
    <recommendedName>
        <fullName evidence="1">Alpha-macroglobulin-like TED domain-containing protein</fullName>
    </recommendedName>
</protein>
<evidence type="ECO:0000313" key="2">
    <source>
        <dbReference type="EMBL" id="CAK1584913.1"/>
    </source>
</evidence>
<dbReference type="PANTHER" id="PTHR11412">
    <property type="entry name" value="MACROGLOBULIN / COMPLEMENT"/>
    <property type="match status" value="1"/>
</dbReference>
<evidence type="ECO:0000313" key="3">
    <source>
        <dbReference type="Proteomes" id="UP001314205"/>
    </source>
</evidence>
<organism evidence="2 3">
    <name type="scientific">Parnassius mnemosyne</name>
    <name type="common">clouded apollo</name>
    <dbReference type="NCBI Taxonomy" id="213953"/>
    <lineage>
        <taxon>Eukaryota</taxon>
        <taxon>Metazoa</taxon>
        <taxon>Ecdysozoa</taxon>
        <taxon>Arthropoda</taxon>
        <taxon>Hexapoda</taxon>
        <taxon>Insecta</taxon>
        <taxon>Pterygota</taxon>
        <taxon>Neoptera</taxon>
        <taxon>Endopterygota</taxon>
        <taxon>Lepidoptera</taxon>
        <taxon>Glossata</taxon>
        <taxon>Ditrysia</taxon>
        <taxon>Papilionoidea</taxon>
        <taxon>Papilionidae</taxon>
        <taxon>Parnassiinae</taxon>
        <taxon>Parnassini</taxon>
        <taxon>Parnassius</taxon>
        <taxon>Driopa</taxon>
    </lineage>
</organism>
<name>A0AAV1KQA7_9NEOP</name>
<feature type="domain" description="Alpha-macroglobulin-like TED" evidence="1">
    <location>
        <begin position="12"/>
        <end position="71"/>
    </location>
</feature>
<dbReference type="InterPro" id="IPR011626">
    <property type="entry name" value="Alpha-macroglobulin_TED"/>
</dbReference>
<dbReference type="PANTHER" id="PTHR11412:SF172">
    <property type="entry name" value="LD23292P"/>
    <property type="match status" value="1"/>
</dbReference>
<keyword evidence="3" id="KW-1185">Reference proteome</keyword>
<gene>
    <name evidence="2" type="ORF">PARMNEM_LOCUS6075</name>
</gene>
<dbReference type="AlphaFoldDB" id="A0AAV1KQA7"/>
<dbReference type="Pfam" id="PF07678">
    <property type="entry name" value="TED_complement"/>
    <property type="match status" value="1"/>
</dbReference>
<accession>A0AAV1KQA7</accession>
<dbReference type="EMBL" id="CAVLGL010000068">
    <property type="protein sequence ID" value="CAK1584913.1"/>
    <property type="molecule type" value="Genomic_DNA"/>
</dbReference>
<sequence length="259" mass="29133">MENQKPFLLPRLPYKYDSNNIAATAYALLTCMDHQDNNEPIVMWLNAQRLKDGGWASTQDTYIALRALIEYTNRKRLRDVSALSVAVDAVALHGHTRTLTLRNDNLALMHSIEVSAALHCTHCTPVHCARCVCRCTRCTRWRCGAHAHAHVAQRQPGAHAQHRGERCTHCTPVHCARCVCRCTRCTRWRCGAHAHAHVAQRQPGAHAQHRGERCTPLHSLHSGTLRALRVPVYTLYTVALRGTRARSRCATTTWRSCTA</sequence>
<dbReference type="InterPro" id="IPR008930">
    <property type="entry name" value="Terpenoid_cyclase/PrenylTrfase"/>
</dbReference>
<proteinExistence type="predicted"/>
<reference evidence="2 3" key="1">
    <citation type="submission" date="2023-11" db="EMBL/GenBank/DDBJ databases">
        <authorList>
            <person name="Hedman E."/>
            <person name="Englund M."/>
            <person name="Stromberg M."/>
            <person name="Nyberg Akerstrom W."/>
            <person name="Nylinder S."/>
            <person name="Jareborg N."/>
            <person name="Kallberg Y."/>
            <person name="Kronander E."/>
        </authorList>
    </citation>
    <scope>NUCLEOTIDE SEQUENCE [LARGE SCALE GENOMIC DNA]</scope>
</reference>
<evidence type="ECO:0000259" key="1">
    <source>
        <dbReference type="Pfam" id="PF07678"/>
    </source>
</evidence>
<dbReference type="Proteomes" id="UP001314205">
    <property type="component" value="Unassembled WGS sequence"/>
</dbReference>